<proteinExistence type="predicted"/>
<evidence type="ECO:0000256" key="1">
    <source>
        <dbReference type="ARBA" id="ARBA00004123"/>
    </source>
</evidence>
<comment type="subcellular location">
    <subcellularLocation>
        <location evidence="1">Nucleus</location>
    </subcellularLocation>
</comment>
<accession>A0ABC8S8C2</accession>
<dbReference type="PANTHER" id="PTHR31945:SF20">
    <property type="entry name" value="TRANSCRIPTION FACTOR DYT1"/>
    <property type="match status" value="1"/>
</dbReference>
<organism evidence="5 6">
    <name type="scientific">Ilex paraguariensis</name>
    <name type="common">yerba mate</name>
    <dbReference type="NCBI Taxonomy" id="185542"/>
    <lineage>
        <taxon>Eukaryota</taxon>
        <taxon>Viridiplantae</taxon>
        <taxon>Streptophyta</taxon>
        <taxon>Embryophyta</taxon>
        <taxon>Tracheophyta</taxon>
        <taxon>Spermatophyta</taxon>
        <taxon>Magnoliopsida</taxon>
        <taxon>eudicotyledons</taxon>
        <taxon>Gunneridae</taxon>
        <taxon>Pentapetalae</taxon>
        <taxon>asterids</taxon>
        <taxon>campanulids</taxon>
        <taxon>Aquifoliales</taxon>
        <taxon>Aquifoliaceae</taxon>
        <taxon>Ilex</taxon>
    </lineage>
</organism>
<keyword evidence="6" id="KW-1185">Reference proteome</keyword>
<name>A0ABC8S8C2_9AQUA</name>
<dbReference type="InterPro" id="IPR051358">
    <property type="entry name" value="TF_AMS/ICE1/BHLH6-like"/>
</dbReference>
<reference evidence="5 6" key="1">
    <citation type="submission" date="2024-02" db="EMBL/GenBank/DDBJ databases">
        <authorList>
            <person name="Vignale AGUSTIN F."/>
            <person name="Sosa J E."/>
            <person name="Modenutti C."/>
        </authorList>
    </citation>
    <scope>NUCLEOTIDE SEQUENCE [LARGE SCALE GENOMIC DNA]</scope>
</reference>
<evidence type="ECO:0000313" key="6">
    <source>
        <dbReference type="Proteomes" id="UP001642360"/>
    </source>
</evidence>
<dbReference type="PANTHER" id="PTHR31945">
    <property type="entry name" value="TRANSCRIPTION FACTOR SCREAM2-RELATED"/>
    <property type="match status" value="1"/>
</dbReference>
<sequence>MEVAMVGSWLEKMKGRRENVYAIAGGYRRQTKKGTVEEGWMNKATIITDAVDYIKGLQKSVVDLEDQLLQMESTFEEEAKIQNGEIVAAEEMKKWGIKPEVQVTAIDGNKLWIKMVYEKKRGGFTRLMESLSVLGFDLNNTSVTTSRGTILVTSCLEEIHGGIPEADRIGETLLDLIRGT</sequence>
<evidence type="ECO:0000256" key="2">
    <source>
        <dbReference type="ARBA" id="ARBA00023015"/>
    </source>
</evidence>
<protein>
    <recommendedName>
        <fullName evidence="7">Transcription factor DYSFUNCTIONAL TAPETUM 1</fullName>
    </recommendedName>
</protein>
<dbReference type="EMBL" id="CAUOFW020002391">
    <property type="protein sequence ID" value="CAK9153412.1"/>
    <property type="molecule type" value="Genomic_DNA"/>
</dbReference>
<dbReference type="InterPro" id="IPR036638">
    <property type="entry name" value="HLH_DNA-bd_sf"/>
</dbReference>
<evidence type="ECO:0008006" key="7">
    <source>
        <dbReference type="Google" id="ProtNLM"/>
    </source>
</evidence>
<evidence type="ECO:0000256" key="3">
    <source>
        <dbReference type="ARBA" id="ARBA00023163"/>
    </source>
</evidence>
<gene>
    <name evidence="5" type="ORF">ILEXP_LOCUS21679</name>
</gene>
<keyword evidence="3" id="KW-0804">Transcription</keyword>
<evidence type="ECO:0000256" key="4">
    <source>
        <dbReference type="ARBA" id="ARBA00023242"/>
    </source>
</evidence>
<dbReference type="AlphaFoldDB" id="A0ABC8S8C2"/>
<dbReference type="Gene3D" id="4.10.280.10">
    <property type="entry name" value="Helix-loop-helix DNA-binding domain"/>
    <property type="match status" value="1"/>
</dbReference>
<evidence type="ECO:0000313" key="5">
    <source>
        <dbReference type="EMBL" id="CAK9153412.1"/>
    </source>
</evidence>
<keyword evidence="4" id="KW-0539">Nucleus</keyword>
<comment type="caution">
    <text evidence="5">The sequence shown here is derived from an EMBL/GenBank/DDBJ whole genome shotgun (WGS) entry which is preliminary data.</text>
</comment>
<dbReference type="GO" id="GO:0005634">
    <property type="term" value="C:nucleus"/>
    <property type="evidence" value="ECO:0007669"/>
    <property type="project" value="UniProtKB-SubCell"/>
</dbReference>
<dbReference type="Proteomes" id="UP001642360">
    <property type="component" value="Unassembled WGS sequence"/>
</dbReference>
<keyword evidence="2" id="KW-0805">Transcription regulation</keyword>